<feature type="domain" description="Thioredoxin" evidence="6">
    <location>
        <begin position="1"/>
        <end position="127"/>
    </location>
</feature>
<evidence type="ECO:0000259" key="6">
    <source>
        <dbReference type="PROSITE" id="PS51352"/>
    </source>
</evidence>
<dbReference type="AlphaFoldDB" id="A0A9Q1CD48"/>
<comment type="catalytic activity">
    <reaction evidence="5">
        <text>[protein]-dithiol + NADP(+) = [protein]-disulfide + NADPH + H(+)</text>
        <dbReference type="Rhea" id="RHEA:18753"/>
        <dbReference type="Rhea" id="RHEA-COMP:10593"/>
        <dbReference type="Rhea" id="RHEA-COMP:10594"/>
        <dbReference type="ChEBI" id="CHEBI:15378"/>
        <dbReference type="ChEBI" id="CHEBI:29950"/>
        <dbReference type="ChEBI" id="CHEBI:50058"/>
        <dbReference type="ChEBI" id="CHEBI:57783"/>
        <dbReference type="ChEBI" id="CHEBI:58349"/>
        <dbReference type="EC" id="1.8.1.8"/>
    </reaction>
</comment>
<comment type="similarity">
    <text evidence="2">Belongs to the nucleoredoxin family.</text>
</comment>
<comment type="caution">
    <text evidence="7">The sequence shown here is derived from an EMBL/GenBank/DDBJ whole genome shotgun (WGS) entry which is preliminary data.</text>
</comment>
<dbReference type="Pfam" id="PF13905">
    <property type="entry name" value="Thioredoxin_8"/>
    <property type="match status" value="2"/>
</dbReference>
<evidence type="ECO:0000313" key="8">
    <source>
        <dbReference type="Proteomes" id="UP001152320"/>
    </source>
</evidence>
<dbReference type="InterPro" id="IPR013766">
    <property type="entry name" value="Thioredoxin_domain"/>
</dbReference>
<evidence type="ECO:0000256" key="3">
    <source>
        <dbReference type="ARBA" id="ARBA00026178"/>
    </source>
</evidence>
<dbReference type="EMBL" id="JAIZAY010000004">
    <property type="protein sequence ID" value="KAJ8043112.1"/>
    <property type="molecule type" value="Genomic_DNA"/>
</dbReference>
<dbReference type="EC" id="1.8.1.8" evidence="1"/>
<dbReference type="GO" id="GO:0031397">
    <property type="term" value="P:negative regulation of protein ubiquitination"/>
    <property type="evidence" value="ECO:0007669"/>
    <property type="project" value="TreeGrafter"/>
</dbReference>
<dbReference type="GO" id="GO:0004791">
    <property type="term" value="F:thioredoxin-disulfide reductase (NADPH) activity"/>
    <property type="evidence" value="ECO:0007669"/>
    <property type="project" value="InterPro"/>
</dbReference>
<dbReference type="OrthoDB" id="189920at2759"/>
<evidence type="ECO:0000256" key="1">
    <source>
        <dbReference type="ARBA" id="ARBA00012612"/>
    </source>
</evidence>
<accession>A0A9Q1CD48</accession>
<evidence type="ECO:0000256" key="2">
    <source>
        <dbReference type="ARBA" id="ARBA00025782"/>
    </source>
</evidence>
<dbReference type="PANTHER" id="PTHR46472:SF1">
    <property type="entry name" value="NUCLEOREDOXIN"/>
    <property type="match status" value="1"/>
</dbReference>
<dbReference type="Proteomes" id="UP001152320">
    <property type="component" value="Chromosome 4"/>
</dbReference>
<dbReference type="PANTHER" id="PTHR46472">
    <property type="entry name" value="NUCLEOREDOXIN"/>
    <property type="match status" value="1"/>
</dbReference>
<evidence type="ECO:0000256" key="4">
    <source>
        <dbReference type="ARBA" id="ARBA00047388"/>
    </source>
</evidence>
<comment type="catalytic activity">
    <reaction evidence="4">
        <text>[protein]-dithiol + NAD(+) = [protein]-disulfide + NADH + H(+)</text>
        <dbReference type="Rhea" id="RHEA:18749"/>
        <dbReference type="Rhea" id="RHEA-COMP:10593"/>
        <dbReference type="Rhea" id="RHEA-COMP:10594"/>
        <dbReference type="ChEBI" id="CHEBI:15378"/>
        <dbReference type="ChEBI" id="CHEBI:29950"/>
        <dbReference type="ChEBI" id="CHEBI:50058"/>
        <dbReference type="ChEBI" id="CHEBI:57540"/>
        <dbReference type="ChEBI" id="CHEBI:57945"/>
        <dbReference type="EC" id="1.8.1.8"/>
    </reaction>
</comment>
<dbReference type="InterPro" id="IPR045870">
    <property type="entry name" value="TryX_NRX_thioredoxin_dom"/>
</dbReference>
<dbReference type="GO" id="GO:0030178">
    <property type="term" value="P:negative regulation of Wnt signaling pathway"/>
    <property type="evidence" value="ECO:0007669"/>
    <property type="project" value="TreeGrafter"/>
</dbReference>
<dbReference type="InterPro" id="IPR012336">
    <property type="entry name" value="Thioredoxin-like_fold"/>
</dbReference>
<gene>
    <name evidence="7" type="ORF">HOLleu_10073</name>
</gene>
<sequence length="428" mass="47618">MANFSALVSLLGESVQNGAKDDVPVSTISGEGKVIGLYFSAHWCPPCRGFTPKLADFYKKFKTTPRGSQLEIVFVSSDRSQSDFDEYFKEMPWLALPFKNRDLKNSLSGKFKVQGIPTLIFLDGATGAVITADGRGAVMDDPEGENFPWKPKPFSEVIKGKLIQKEGEDLTEEALKGKIIGIYFSAHWCPPCKAFTPRLVEFYNKMKTAGKNFEVIFSSSDRNEDSFKEYFGSMPWLALPFQDSRCKQLSTAFQVSGIPMLIIMDEDGNIITSQGRSAVMVDPEGKDFPWHPKPVDVLTEMSADAINSDPCLVYFPELNEEEEDDTVEAAVNVMQPVAEAIWEASKAKKEDPPLKFLVGGDSEVADSLREFLQIDDDSLPQLILLNVPEQGVYRADMKEPNEVTTDAVRHIVESFQTGKLTFQSLEGL</sequence>
<dbReference type="GO" id="GO:0005634">
    <property type="term" value="C:nucleus"/>
    <property type="evidence" value="ECO:0007669"/>
    <property type="project" value="TreeGrafter"/>
</dbReference>
<dbReference type="InterPro" id="IPR036249">
    <property type="entry name" value="Thioredoxin-like_sf"/>
</dbReference>
<evidence type="ECO:0000256" key="5">
    <source>
        <dbReference type="ARBA" id="ARBA00047804"/>
    </source>
</evidence>
<dbReference type="Gene3D" id="3.40.30.10">
    <property type="entry name" value="Glutaredoxin"/>
    <property type="match status" value="3"/>
</dbReference>
<name>A0A9Q1CD48_HOLLE</name>
<proteinExistence type="inferred from homology"/>
<reference evidence="7" key="1">
    <citation type="submission" date="2021-10" db="EMBL/GenBank/DDBJ databases">
        <title>Tropical sea cucumber genome reveals ecological adaptation and Cuvierian tubules defense mechanism.</title>
        <authorList>
            <person name="Chen T."/>
        </authorList>
    </citation>
    <scope>NUCLEOTIDE SEQUENCE</scope>
    <source>
        <strain evidence="7">Nanhai2018</strain>
        <tissue evidence="7">Muscle</tissue>
    </source>
</reference>
<dbReference type="PROSITE" id="PS51352">
    <property type="entry name" value="THIOREDOXIN_2"/>
    <property type="match status" value="2"/>
</dbReference>
<evidence type="ECO:0000313" key="7">
    <source>
        <dbReference type="EMBL" id="KAJ8043112.1"/>
    </source>
</evidence>
<dbReference type="CDD" id="cd03009">
    <property type="entry name" value="TryX_like_TryX_NRX"/>
    <property type="match status" value="2"/>
</dbReference>
<organism evidence="7 8">
    <name type="scientific">Holothuria leucospilota</name>
    <name type="common">Black long sea cucumber</name>
    <name type="synonym">Mertensiothuria leucospilota</name>
    <dbReference type="NCBI Taxonomy" id="206669"/>
    <lineage>
        <taxon>Eukaryota</taxon>
        <taxon>Metazoa</taxon>
        <taxon>Echinodermata</taxon>
        <taxon>Eleutherozoa</taxon>
        <taxon>Echinozoa</taxon>
        <taxon>Holothuroidea</taxon>
        <taxon>Aspidochirotacea</taxon>
        <taxon>Aspidochirotida</taxon>
        <taxon>Holothuriidae</taxon>
        <taxon>Holothuria</taxon>
    </lineage>
</organism>
<protein>
    <recommendedName>
        <fullName evidence="3">Nucleoredoxin</fullName>
        <ecNumber evidence="1">1.8.1.8</ecNumber>
    </recommendedName>
</protein>
<keyword evidence="8" id="KW-1185">Reference proteome</keyword>
<dbReference type="SUPFAM" id="SSF52833">
    <property type="entry name" value="Thioredoxin-like"/>
    <property type="match status" value="2"/>
</dbReference>
<feature type="domain" description="Thioredoxin" evidence="6">
    <location>
        <begin position="141"/>
        <end position="307"/>
    </location>
</feature>